<reference evidence="8 9" key="1">
    <citation type="submission" date="2016-11" db="EMBL/GenBank/DDBJ databases">
        <title>Sphingorhabdus sp. LPB0140, isolated from marine environment.</title>
        <authorList>
            <person name="Kim E."/>
            <person name="Yi H."/>
        </authorList>
    </citation>
    <scope>NUCLEOTIDE SEQUENCE [LARGE SCALE GENOMIC DNA]</scope>
    <source>
        <strain evidence="8 9">LPB0140</strain>
    </source>
</reference>
<dbReference type="InterPro" id="IPR036388">
    <property type="entry name" value="WH-like_DNA-bd_sf"/>
</dbReference>
<dbReference type="InterPro" id="IPR013249">
    <property type="entry name" value="RNA_pol_sigma70_r4_t2"/>
</dbReference>
<evidence type="ECO:0000259" key="6">
    <source>
        <dbReference type="Pfam" id="PF04542"/>
    </source>
</evidence>
<gene>
    <name evidence="8" type="ORF">LPB140_05205</name>
</gene>
<dbReference type="InterPro" id="IPR013325">
    <property type="entry name" value="RNA_pol_sigma_r2"/>
</dbReference>
<dbReference type="PANTHER" id="PTHR43133">
    <property type="entry name" value="RNA POLYMERASE ECF-TYPE SIGMA FACTO"/>
    <property type="match status" value="1"/>
</dbReference>
<dbReference type="GO" id="GO:0003677">
    <property type="term" value="F:DNA binding"/>
    <property type="evidence" value="ECO:0007669"/>
    <property type="project" value="UniProtKB-KW"/>
</dbReference>
<name>A0A1L3JB70_9SPHN</name>
<dbReference type="InterPro" id="IPR007627">
    <property type="entry name" value="RNA_pol_sigma70_r2"/>
</dbReference>
<evidence type="ECO:0000256" key="3">
    <source>
        <dbReference type="ARBA" id="ARBA00023082"/>
    </source>
</evidence>
<dbReference type="InterPro" id="IPR039425">
    <property type="entry name" value="RNA_pol_sigma-70-like"/>
</dbReference>
<dbReference type="STRING" id="1913578.LPB140_05205"/>
<evidence type="ECO:0000256" key="2">
    <source>
        <dbReference type="ARBA" id="ARBA00023015"/>
    </source>
</evidence>
<proteinExistence type="inferred from homology"/>
<evidence type="ECO:0000256" key="1">
    <source>
        <dbReference type="ARBA" id="ARBA00010641"/>
    </source>
</evidence>
<keyword evidence="9" id="KW-1185">Reference proteome</keyword>
<keyword evidence="2" id="KW-0805">Transcription regulation</keyword>
<keyword evidence="5" id="KW-0804">Transcription</keyword>
<dbReference type="Proteomes" id="UP000242561">
    <property type="component" value="Chromosome"/>
</dbReference>
<dbReference type="NCBIfam" id="TIGR02937">
    <property type="entry name" value="sigma70-ECF"/>
    <property type="match status" value="1"/>
</dbReference>
<dbReference type="OrthoDB" id="7041663at2"/>
<evidence type="ECO:0000256" key="5">
    <source>
        <dbReference type="ARBA" id="ARBA00023163"/>
    </source>
</evidence>
<dbReference type="RefSeq" id="WP_072558954.1">
    <property type="nucleotide sequence ID" value="NZ_CP018154.1"/>
</dbReference>
<dbReference type="GO" id="GO:0016987">
    <property type="term" value="F:sigma factor activity"/>
    <property type="evidence" value="ECO:0007669"/>
    <property type="project" value="UniProtKB-KW"/>
</dbReference>
<keyword evidence="4" id="KW-0238">DNA-binding</keyword>
<sequence length="174" mass="19675">MIASDSILRDLMIKSQQGDKSSYAALLKETAKWLKRYYAQKIAPDMVDDLIQETLMSVHKKIQSYDSSRAFLPWLAAIARYRWVDKLRQEYKHAADEIPETIGEDSHEEVVIANIGISRLLDQIPPAQAEVIRLTKIEGHSIADACERTGQSEALVKVNVHRGLKKMAALIESE</sequence>
<dbReference type="Gene3D" id="1.10.1740.10">
    <property type="match status" value="1"/>
</dbReference>
<dbReference type="Gene3D" id="1.10.10.10">
    <property type="entry name" value="Winged helix-like DNA-binding domain superfamily/Winged helix DNA-binding domain"/>
    <property type="match status" value="1"/>
</dbReference>
<evidence type="ECO:0000313" key="8">
    <source>
        <dbReference type="EMBL" id="APG62303.1"/>
    </source>
</evidence>
<dbReference type="InterPro" id="IPR014284">
    <property type="entry name" value="RNA_pol_sigma-70_dom"/>
</dbReference>
<accession>A0A1L3JB70</accession>
<protein>
    <submittedName>
        <fullName evidence="8">RNA polymerase subunit sigma-24</fullName>
    </submittedName>
</protein>
<feature type="domain" description="RNA polymerase sigma factor 70 region 4 type 2" evidence="7">
    <location>
        <begin position="117"/>
        <end position="167"/>
    </location>
</feature>
<dbReference type="Pfam" id="PF04542">
    <property type="entry name" value="Sigma70_r2"/>
    <property type="match status" value="1"/>
</dbReference>
<comment type="similarity">
    <text evidence="1">Belongs to the sigma-70 factor family. ECF subfamily.</text>
</comment>
<dbReference type="InterPro" id="IPR013324">
    <property type="entry name" value="RNA_pol_sigma_r3/r4-like"/>
</dbReference>
<dbReference type="AlphaFoldDB" id="A0A1L3JB70"/>
<dbReference type="SUPFAM" id="SSF88946">
    <property type="entry name" value="Sigma2 domain of RNA polymerase sigma factors"/>
    <property type="match status" value="1"/>
</dbReference>
<dbReference type="Pfam" id="PF08281">
    <property type="entry name" value="Sigma70_r4_2"/>
    <property type="match status" value="1"/>
</dbReference>
<evidence type="ECO:0000313" key="9">
    <source>
        <dbReference type="Proteomes" id="UP000242561"/>
    </source>
</evidence>
<feature type="domain" description="RNA polymerase sigma-70 region 2" evidence="6">
    <location>
        <begin position="31"/>
        <end position="90"/>
    </location>
</feature>
<evidence type="ECO:0000259" key="7">
    <source>
        <dbReference type="Pfam" id="PF08281"/>
    </source>
</evidence>
<dbReference type="GO" id="GO:0006352">
    <property type="term" value="P:DNA-templated transcription initiation"/>
    <property type="evidence" value="ECO:0007669"/>
    <property type="project" value="InterPro"/>
</dbReference>
<dbReference type="KEGG" id="sphl:LPB140_05205"/>
<dbReference type="PANTHER" id="PTHR43133:SF58">
    <property type="entry name" value="ECF RNA POLYMERASE SIGMA FACTOR SIGD"/>
    <property type="match status" value="1"/>
</dbReference>
<evidence type="ECO:0000256" key="4">
    <source>
        <dbReference type="ARBA" id="ARBA00023125"/>
    </source>
</evidence>
<dbReference type="SUPFAM" id="SSF88659">
    <property type="entry name" value="Sigma3 and sigma4 domains of RNA polymerase sigma factors"/>
    <property type="match status" value="1"/>
</dbReference>
<dbReference type="EMBL" id="CP018154">
    <property type="protein sequence ID" value="APG62303.1"/>
    <property type="molecule type" value="Genomic_DNA"/>
</dbReference>
<keyword evidence="3" id="KW-0731">Sigma factor</keyword>
<organism evidence="8 9">
    <name type="scientific">Sphingorhabdus lutea</name>
    <dbReference type="NCBI Taxonomy" id="1913578"/>
    <lineage>
        <taxon>Bacteria</taxon>
        <taxon>Pseudomonadati</taxon>
        <taxon>Pseudomonadota</taxon>
        <taxon>Alphaproteobacteria</taxon>
        <taxon>Sphingomonadales</taxon>
        <taxon>Sphingomonadaceae</taxon>
        <taxon>Sphingorhabdus</taxon>
    </lineage>
</organism>